<dbReference type="AlphaFoldDB" id="A0A9P6NFX6"/>
<dbReference type="Proteomes" id="UP000886653">
    <property type="component" value="Unassembled WGS sequence"/>
</dbReference>
<organism evidence="2 3">
    <name type="scientific">Cronartium quercuum f. sp. fusiforme G11</name>
    <dbReference type="NCBI Taxonomy" id="708437"/>
    <lineage>
        <taxon>Eukaryota</taxon>
        <taxon>Fungi</taxon>
        <taxon>Dikarya</taxon>
        <taxon>Basidiomycota</taxon>
        <taxon>Pucciniomycotina</taxon>
        <taxon>Pucciniomycetes</taxon>
        <taxon>Pucciniales</taxon>
        <taxon>Coleosporiaceae</taxon>
        <taxon>Cronartium</taxon>
    </lineage>
</organism>
<dbReference type="EMBL" id="MU167279">
    <property type="protein sequence ID" value="KAG0145319.1"/>
    <property type="molecule type" value="Genomic_DNA"/>
</dbReference>
<proteinExistence type="predicted"/>
<accession>A0A9P6NFX6</accession>
<feature type="compositionally biased region" description="Basic and acidic residues" evidence="1">
    <location>
        <begin position="1"/>
        <end position="11"/>
    </location>
</feature>
<comment type="caution">
    <text evidence="2">The sequence shown here is derived from an EMBL/GenBank/DDBJ whole genome shotgun (WGS) entry which is preliminary data.</text>
</comment>
<sequence length="167" mass="18161">MWWTDGGEKDQPMTTKRPPGSDTPRGHHDRLGTVGRSRRATGFVNGRPTVAKKHSRWTVLKREQQHFDMDTRMTYSPPPNPTGNWAGLPIHNQLTGALKSAQAYTTGAIGPTQDGRLPTTSGRRPTMAAVGLIPTSELTSQIDWGSILIAHGHSGLYRGQLGKASEA</sequence>
<reference evidence="2" key="1">
    <citation type="submission" date="2013-11" db="EMBL/GenBank/DDBJ databases">
        <title>Genome sequence of the fusiform rust pathogen reveals effectors for host alternation and coevolution with pine.</title>
        <authorList>
            <consortium name="DOE Joint Genome Institute"/>
            <person name="Smith K."/>
            <person name="Pendleton A."/>
            <person name="Kubisiak T."/>
            <person name="Anderson C."/>
            <person name="Salamov A."/>
            <person name="Aerts A."/>
            <person name="Riley R."/>
            <person name="Clum A."/>
            <person name="Lindquist E."/>
            <person name="Ence D."/>
            <person name="Campbell M."/>
            <person name="Kronenberg Z."/>
            <person name="Feau N."/>
            <person name="Dhillon B."/>
            <person name="Hamelin R."/>
            <person name="Burleigh J."/>
            <person name="Smith J."/>
            <person name="Yandell M."/>
            <person name="Nelson C."/>
            <person name="Grigoriev I."/>
            <person name="Davis J."/>
        </authorList>
    </citation>
    <scope>NUCLEOTIDE SEQUENCE</scope>
    <source>
        <strain evidence="2">G11</strain>
    </source>
</reference>
<keyword evidence="3" id="KW-1185">Reference proteome</keyword>
<name>A0A9P6NFX6_9BASI</name>
<evidence type="ECO:0000256" key="1">
    <source>
        <dbReference type="SAM" id="MobiDB-lite"/>
    </source>
</evidence>
<protein>
    <submittedName>
        <fullName evidence="2">Uncharacterized protein</fullName>
    </submittedName>
</protein>
<gene>
    <name evidence="2" type="ORF">CROQUDRAFT_94055</name>
</gene>
<evidence type="ECO:0000313" key="2">
    <source>
        <dbReference type="EMBL" id="KAG0145319.1"/>
    </source>
</evidence>
<evidence type="ECO:0000313" key="3">
    <source>
        <dbReference type="Proteomes" id="UP000886653"/>
    </source>
</evidence>
<feature type="region of interest" description="Disordered" evidence="1">
    <location>
        <begin position="1"/>
        <end position="41"/>
    </location>
</feature>